<reference evidence="2 3" key="1">
    <citation type="submission" date="2016-01" db="EMBL/GenBank/DDBJ databases">
        <title>Genome sequence of Clostridium neopropionicum X4, DSM-3847.</title>
        <authorList>
            <person name="Poehlein A."/>
            <person name="Beck M.H."/>
            <person name="Bengelsdorf F.R."/>
            <person name="Daniel R."/>
            <person name="Duerre P."/>
        </authorList>
    </citation>
    <scope>NUCLEOTIDE SEQUENCE [LARGE SCALE GENOMIC DNA]</scope>
    <source>
        <strain evidence="2 3">DSM-3847</strain>
    </source>
</reference>
<dbReference type="EMBL" id="LRVM01000012">
    <property type="protein sequence ID" value="KXL52001.1"/>
    <property type="molecule type" value="Genomic_DNA"/>
</dbReference>
<feature type="coiled-coil region" evidence="1">
    <location>
        <begin position="14"/>
        <end position="41"/>
    </location>
</feature>
<evidence type="ECO:0000313" key="3">
    <source>
        <dbReference type="Proteomes" id="UP000070539"/>
    </source>
</evidence>
<dbReference type="STRING" id="36847.CLNEO_27000"/>
<sequence>MEQDKIKSYYDGPVATSAKTIEELEMDIAEEKKKSEQMKEWEDD</sequence>
<evidence type="ECO:0000256" key="1">
    <source>
        <dbReference type="SAM" id="Coils"/>
    </source>
</evidence>
<comment type="caution">
    <text evidence="2">The sequence shown here is derived from an EMBL/GenBank/DDBJ whole genome shotgun (WGS) entry which is preliminary data.</text>
</comment>
<name>A0A136WBU9_9FIRM</name>
<keyword evidence="1" id="KW-0175">Coiled coil</keyword>
<accession>A0A136WBU9</accession>
<evidence type="ECO:0000313" key="2">
    <source>
        <dbReference type="EMBL" id="KXL52001.1"/>
    </source>
</evidence>
<dbReference type="AlphaFoldDB" id="A0A136WBU9"/>
<dbReference type="RefSeq" id="WP_278276630.1">
    <property type="nucleotide sequence ID" value="NZ_LRVM01000012.1"/>
</dbReference>
<proteinExistence type="predicted"/>
<dbReference type="Proteomes" id="UP000070539">
    <property type="component" value="Unassembled WGS sequence"/>
</dbReference>
<protein>
    <submittedName>
        <fullName evidence="2">Uncharacterized protein</fullName>
    </submittedName>
</protein>
<gene>
    <name evidence="2" type="ORF">CLNEO_27000</name>
</gene>
<keyword evidence="3" id="KW-1185">Reference proteome</keyword>
<organism evidence="2 3">
    <name type="scientific">Anaerotignum neopropionicum</name>
    <dbReference type="NCBI Taxonomy" id="36847"/>
    <lineage>
        <taxon>Bacteria</taxon>
        <taxon>Bacillati</taxon>
        <taxon>Bacillota</taxon>
        <taxon>Clostridia</taxon>
        <taxon>Lachnospirales</taxon>
        <taxon>Anaerotignaceae</taxon>
        <taxon>Anaerotignum</taxon>
    </lineage>
</organism>